<dbReference type="InterPro" id="IPR036236">
    <property type="entry name" value="Znf_C2H2_sf"/>
</dbReference>
<evidence type="ECO:0000313" key="4">
    <source>
        <dbReference type="EMBL" id="KAG2865533.1"/>
    </source>
</evidence>
<dbReference type="Proteomes" id="UP000735874">
    <property type="component" value="Unassembled WGS sequence"/>
</dbReference>
<dbReference type="EMBL" id="RCMK01000187">
    <property type="protein sequence ID" value="KAG2945276.1"/>
    <property type="molecule type" value="Genomic_DNA"/>
</dbReference>
<evidence type="ECO:0000313" key="5">
    <source>
        <dbReference type="EMBL" id="KAG2922745.1"/>
    </source>
</evidence>
<proteinExistence type="predicted"/>
<accession>A0A8T1CJR8</accession>
<dbReference type="Proteomes" id="UP000736787">
    <property type="component" value="Unassembled WGS sequence"/>
</dbReference>
<evidence type="ECO:0000313" key="6">
    <source>
        <dbReference type="EMBL" id="KAG2945276.1"/>
    </source>
</evidence>
<dbReference type="EMBL" id="RCMG01000056">
    <property type="protein sequence ID" value="KAG2865533.1"/>
    <property type="molecule type" value="Genomic_DNA"/>
</dbReference>
<gene>
    <name evidence="4" type="ORF">PC113_g3601</name>
    <name evidence="5" type="ORF">PC115_g9156</name>
    <name evidence="6" type="ORF">PC117_g8589</name>
</gene>
<dbReference type="VEuPathDB" id="FungiDB:PC110_g7428"/>
<dbReference type="Proteomes" id="UP000774804">
    <property type="component" value="Unassembled WGS sequence"/>
</dbReference>
<protein>
    <recommendedName>
        <fullName evidence="3">C2H2-type domain-containing protein</fullName>
    </recommendedName>
</protein>
<dbReference type="SUPFAM" id="SSF57667">
    <property type="entry name" value="beta-beta-alpha zinc fingers"/>
    <property type="match status" value="1"/>
</dbReference>
<dbReference type="GO" id="GO:0008270">
    <property type="term" value="F:zinc ion binding"/>
    <property type="evidence" value="ECO:0007669"/>
    <property type="project" value="UniProtKB-KW"/>
</dbReference>
<feature type="compositionally biased region" description="Low complexity" evidence="2">
    <location>
        <begin position="1"/>
        <end position="16"/>
    </location>
</feature>
<organism evidence="5 7">
    <name type="scientific">Phytophthora cactorum</name>
    <dbReference type="NCBI Taxonomy" id="29920"/>
    <lineage>
        <taxon>Eukaryota</taxon>
        <taxon>Sar</taxon>
        <taxon>Stramenopiles</taxon>
        <taxon>Oomycota</taxon>
        <taxon>Peronosporomycetes</taxon>
        <taxon>Peronosporales</taxon>
        <taxon>Peronosporaceae</taxon>
        <taxon>Phytophthora</taxon>
    </lineage>
</organism>
<dbReference type="SUPFAM" id="SSF51197">
    <property type="entry name" value="Clavaminate synthase-like"/>
    <property type="match status" value="1"/>
</dbReference>
<sequence>MTSPPVSLAPPSLLSSDKSGDEDDIETFAHGSVPAHAADVTEASGNIKEASRVVENTGIRLRLRIRSNGRRIAVYSPLKPPTAQATTGPLLPHGVLPVGLVLPDTVVPELLEEAKDRENSCVFNRVGGDDDEFREPSRVNPRGMSSALQELEKALKVVIAMIHPGWMPGVFSFMRSKPGVTEQEPHQDYQEKDLARARKEFPDGVPGSMIFVLEPNTKLRVYTGSFKAKVDSKARVVEVPVGFCVLFRGDLIHNVMPYALKYHRLHCYLSYQGMSWMPDVVQNVLPEHGECQYCGVKMLNGTRLRLHRFYCDKNPKGPENRLKRTSETKIGKFKCNVCKKVFELQGTLRVHKLREYSTQP</sequence>
<keyword evidence="1" id="KW-0862">Zinc</keyword>
<feature type="domain" description="C2H2-type" evidence="3">
    <location>
        <begin position="333"/>
        <end position="360"/>
    </location>
</feature>
<evidence type="ECO:0000313" key="7">
    <source>
        <dbReference type="Proteomes" id="UP000774804"/>
    </source>
</evidence>
<dbReference type="AlphaFoldDB" id="A0A8T1CJR8"/>
<reference evidence="5" key="1">
    <citation type="submission" date="2018-10" db="EMBL/GenBank/DDBJ databases">
        <title>Effector identification in a new, highly contiguous assembly of the strawberry crown rot pathogen Phytophthora cactorum.</title>
        <authorList>
            <person name="Armitage A.D."/>
            <person name="Nellist C.F."/>
            <person name="Bates H."/>
            <person name="Vickerstaff R.J."/>
            <person name="Harrison R.J."/>
        </authorList>
    </citation>
    <scope>NUCLEOTIDE SEQUENCE</scope>
    <source>
        <strain evidence="4">15-7</strain>
        <strain evidence="5">4032</strain>
        <strain evidence="6">4040</strain>
    </source>
</reference>
<evidence type="ECO:0000256" key="1">
    <source>
        <dbReference type="PROSITE-ProRule" id="PRU00042"/>
    </source>
</evidence>
<dbReference type="PROSITE" id="PS50157">
    <property type="entry name" value="ZINC_FINGER_C2H2_2"/>
    <property type="match status" value="1"/>
</dbReference>
<evidence type="ECO:0000259" key="3">
    <source>
        <dbReference type="PROSITE" id="PS50157"/>
    </source>
</evidence>
<comment type="caution">
    <text evidence="5">The sequence shown here is derived from an EMBL/GenBank/DDBJ whole genome shotgun (WGS) entry which is preliminary data.</text>
</comment>
<evidence type="ECO:0000256" key="2">
    <source>
        <dbReference type="SAM" id="MobiDB-lite"/>
    </source>
</evidence>
<dbReference type="EMBL" id="RCMI01000247">
    <property type="protein sequence ID" value="KAG2922745.1"/>
    <property type="molecule type" value="Genomic_DNA"/>
</dbReference>
<name>A0A8T1CJR8_9STRA</name>
<dbReference type="InterPro" id="IPR013087">
    <property type="entry name" value="Znf_C2H2_type"/>
</dbReference>
<keyword evidence="1" id="KW-0479">Metal-binding</keyword>
<keyword evidence="1" id="KW-0863">Zinc-finger</keyword>
<feature type="region of interest" description="Disordered" evidence="2">
    <location>
        <begin position="1"/>
        <end position="33"/>
    </location>
</feature>